<keyword evidence="7 12" id="KW-0418">Kinase</keyword>
<proteinExistence type="predicted"/>
<protein>
    <recommendedName>
        <fullName evidence="2">acetylglutamate kinase</fullName>
        <ecNumber evidence="2">2.7.2.8</ecNumber>
    </recommendedName>
</protein>
<dbReference type="InterPro" id="IPR036393">
    <property type="entry name" value="AceGlu_kinase-like_sf"/>
</dbReference>
<evidence type="ECO:0000256" key="3">
    <source>
        <dbReference type="ARBA" id="ARBA00022571"/>
    </source>
</evidence>
<dbReference type="STRING" id="1397694.GCA_000702585_00174"/>
<dbReference type="PIRSF" id="PIRSF000728">
    <property type="entry name" value="NAGK"/>
    <property type="match status" value="1"/>
</dbReference>
<dbReference type="PANTHER" id="PTHR23342">
    <property type="entry name" value="N-ACETYLGLUTAMATE SYNTHASE"/>
    <property type="match status" value="1"/>
</dbReference>
<dbReference type="Pfam" id="PF00696">
    <property type="entry name" value="AA_kinase"/>
    <property type="match status" value="1"/>
</dbReference>
<evidence type="ECO:0000256" key="5">
    <source>
        <dbReference type="ARBA" id="ARBA00022679"/>
    </source>
</evidence>
<dbReference type="SUPFAM" id="SSF53633">
    <property type="entry name" value="Carbamate kinase-like"/>
    <property type="match status" value="1"/>
</dbReference>
<keyword evidence="4" id="KW-0028">Amino-acid biosynthesis</keyword>
<dbReference type="EMBL" id="UGGP01000001">
    <property type="protein sequence ID" value="STO09316.1"/>
    <property type="molecule type" value="Genomic_DNA"/>
</dbReference>
<keyword evidence="8" id="KW-0067">ATP-binding</keyword>
<keyword evidence="3" id="KW-0055">Arginine biosynthesis</keyword>
<dbReference type="GO" id="GO:0005737">
    <property type="term" value="C:cytoplasm"/>
    <property type="evidence" value="ECO:0007669"/>
    <property type="project" value="InterPro"/>
</dbReference>
<dbReference type="CDD" id="cd04238">
    <property type="entry name" value="AAK_NAGK-like"/>
    <property type="match status" value="1"/>
</dbReference>
<dbReference type="NCBIfam" id="TIGR00761">
    <property type="entry name" value="argB"/>
    <property type="match status" value="1"/>
</dbReference>
<dbReference type="GO" id="GO:0005524">
    <property type="term" value="F:ATP binding"/>
    <property type="evidence" value="ECO:0007669"/>
    <property type="project" value="UniProtKB-KW"/>
</dbReference>
<dbReference type="GO" id="GO:0003991">
    <property type="term" value="F:acetylglutamate kinase activity"/>
    <property type="evidence" value="ECO:0007669"/>
    <property type="project" value="UniProtKB-EC"/>
</dbReference>
<dbReference type="InterPro" id="IPR004662">
    <property type="entry name" value="AcgluKinase_fam"/>
</dbReference>
<reference evidence="12 13" key="1">
    <citation type="submission" date="2018-06" db="EMBL/GenBank/DDBJ databases">
        <authorList>
            <consortium name="Pathogen Informatics"/>
            <person name="Doyle S."/>
        </authorList>
    </citation>
    <scope>NUCLEOTIDE SEQUENCE [LARGE SCALE GENOMIC DNA]</scope>
    <source>
        <strain evidence="12 13">NCTC13163</strain>
    </source>
</reference>
<feature type="domain" description="Aspartate/glutamate/uridylate kinase" evidence="11">
    <location>
        <begin position="4"/>
        <end position="230"/>
    </location>
</feature>
<evidence type="ECO:0000256" key="8">
    <source>
        <dbReference type="ARBA" id="ARBA00022840"/>
    </source>
</evidence>
<keyword evidence="6" id="KW-0547">Nucleotide-binding</keyword>
<evidence type="ECO:0000259" key="11">
    <source>
        <dbReference type="Pfam" id="PF00696"/>
    </source>
</evidence>
<evidence type="ECO:0000256" key="10">
    <source>
        <dbReference type="SAM" id="MobiDB-lite"/>
    </source>
</evidence>
<evidence type="ECO:0000256" key="1">
    <source>
        <dbReference type="ARBA" id="ARBA00004828"/>
    </source>
</evidence>
<evidence type="ECO:0000313" key="13">
    <source>
        <dbReference type="Proteomes" id="UP000254060"/>
    </source>
</evidence>
<evidence type="ECO:0000256" key="2">
    <source>
        <dbReference type="ARBA" id="ARBA00013065"/>
    </source>
</evidence>
<gene>
    <name evidence="12" type="primary">argB</name>
    <name evidence="12" type="ORF">NCTC13163_02749</name>
</gene>
<organism evidence="12 13">
    <name type="scientific">Exiguobacterium aurantiacum</name>
    <dbReference type="NCBI Taxonomy" id="33987"/>
    <lineage>
        <taxon>Bacteria</taxon>
        <taxon>Bacillati</taxon>
        <taxon>Bacillota</taxon>
        <taxon>Bacilli</taxon>
        <taxon>Bacillales</taxon>
        <taxon>Bacillales Family XII. Incertae Sedis</taxon>
        <taxon>Exiguobacterium</taxon>
    </lineage>
</organism>
<accession>A0A377FXT6</accession>
<comment type="pathway">
    <text evidence="1">Amino-acid biosynthesis; L-arginine biosynthesis; N(2)-acetyl-L-ornithine from L-glutamate: step 2/4.</text>
</comment>
<evidence type="ECO:0000256" key="7">
    <source>
        <dbReference type="ARBA" id="ARBA00022777"/>
    </source>
</evidence>
<dbReference type="EC" id="2.7.2.8" evidence="2"/>
<dbReference type="Proteomes" id="UP000254060">
    <property type="component" value="Unassembled WGS sequence"/>
</dbReference>
<name>A0A377FXT6_9BACL</name>
<dbReference type="PANTHER" id="PTHR23342:SF0">
    <property type="entry name" value="N-ACETYLGLUTAMATE SYNTHASE, MITOCHONDRIAL"/>
    <property type="match status" value="1"/>
</dbReference>
<comment type="catalytic activity">
    <reaction evidence="9">
        <text>N-acetyl-L-glutamate + ATP = N-acetyl-L-glutamyl 5-phosphate + ADP</text>
        <dbReference type="Rhea" id="RHEA:14629"/>
        <dbReference type="ChEBI" id="CHEBI:30616"/>
        <dbReference type="ChEBI" id="CHEBI:44337"/>
        <dbReference type="ChEBI" id="CHEBI:57936"/>
        <dbReference type="ChEBI" id="CHEBI:456216"/>
        <dbReference type="EC" id="2.7.2.8"/>
    </reaction>
</comment>
<dbReference type="GO" id="GO:0006526">
    <property type="term" value="P:L-arginine biosynthetic process"/>
    <property type="evidence" value="ECO:0007669"/>
    <property type="project" value="UniProtKB-KW"/>
</dbReference>
<evidence type="ECO:0000256" key="9">
    <source>
        <dbReference type="ARBA" id="ARBA00048141"/>
    </source>
</evidence>
<evidence type="ECO:0000256" key="4">
    <source>
        <dbReference type="ARBA" id="ARBA00022605"/>
    </source>
</evidence>
<dbReference type="OrthoDB" id="9803155at2"/>
<sequence>MSVRKVVKLGGSVWDTLHPDYFVEWKEWVEAGNELILLHGGGPRLSAYCEAQQIKPAFQNGRRVTTADVLIGATRVLAGEMQTEIVMALGQSDVNAVGLSGVDGQMLIGREMTELGAVGEVETVDVSLIELLVKNRYVPVVTSILSGINGALNCNGDDCAVAVACALQADHFEMITDVPGIRIEGTFRETLTVDAMRRAIESGEIYGGMIPKTEALRSALDGGVALAIIRDGNDPAATGTQIKEGHYERTTSHIWTASH</sequence>
<dbReference type="InterPro" id="IPR001048">
    <property type="entry name" value="Asp/Glu/Uridylate_kinase"/>
</dbReference>
<evidence type="ECO:0000313" key="12">
    <source>
        <dbReference type="EMBL" id="STO09316.1"/>
    </source>
</evidence>
<feature type="region of interest" description="Disordered" evidence="10">
    <location>
        <begin position="237"/>
        <end position="259"/>
    </location>
</feature>
<dbReference type="Gene3D" id="3.40.1160.10">
    <property type="entry name" value="Acetylglutamate kinase-like"/>
    <property type="match status" value="1"/>
</dbReference>
<dbReference type="RefSeq" id="WP_029333761.1">
    <property type="nucleotide sequence ID" value="NZ_UGGP01000001.1"/>
</dbReference>
<evidence type="ECO:0000256" key="6">
    <source>
        <dbReference type="ARBA" id="ARBA00022741"/>
    </source>
</evidence>
<dbReference type="AlphaFoldDB" id="A0A377FXT6"/>
<keyword evidence="5 12" id="KW-0808">Transferase</keyword>